<gene>
    <name evidence="2" type="ORF">AVEN_136188_1</name>
</gene>
<evidence type="ECO:0000313" key="3">
    <source>
        <dbReference type="Proteomes" id="UP000499080"/>
    </source>
</evidence>
<feature type="compositionally biased region" description="Basic residues" evidence="1">
    <location>
        <begin position="1"/>
        <end position="21"/>
    </location>
</feature>
<feature type="compositionally biased region" description="Basic and acidic residues" evidence="1">
    <location>
        <begin position="88"/>
        <end position="127"/>
    </location>
</feature>
<feature type="compositionally biased region" description="Basic and acidic residues" evidence="1">
    <location>
        <begin position="22"/>
        <end position="54"/>
    </location>
</feature>
<accession>A0A4Y2RB17</accession>
<dbReference type="EMBL" id="BGPR01016403">
    <property type="protein sequence ID" value="GBN72861.1"/>
    <property type="molecule type" value="Genomic_DNA"/>
</dbReference>
<reference evidence="2 3" key="1">
    <citation type="journal article" date="2019" name="Sci. Rep.">
        <title>Orb-weaving spider Araneus ventricosus genome elucidates the spidroin gene catalogue.</title>
        <authorList>
            <person name="Kono N."/>
            <person name="Nakamura H."/>
            <person name="Ohtoshi R."/>
            <person name="Moran D.A.P."/>
            <person name="Shinohara A."/>
            <person name="Yoshida Y."/>
            <person name="Fujiwara M."/>
            <person name="Mori M."/>
            <person name="Tomita M."/>
            <person name="Arakawa K."/>
        </authorList>
    </citation>
    <scope>NUCLEOTIDE SEQUENCE [LARGE SCALE GENOMIC DNA]</scope>
</reference>
<sequence>MRRRPYGHKRRKYDVRRRLYGHKKDERDADRRAQKDEYDVRRRSGTKTDERTCDADSTGTKKTNVSHATPIVRAQKGRTYNMRRRPYGHKEDERITRDADRTGTKKDESYDVRRRSYGHKKDERITCDADSTAQRDYVSHATPTVRAQKGRTYNIRRRPYGPRRRTYHTRRRP</sequence>
<evidence type="ECO:0000313" key="2">
    <source>
        <dbReference type="EMBL" id="GBN72861.1"/>
    </source>
</evidence>
<feature type="compositionally biased region" description="Basic residues" evidence="1">
    <location>
        <begin position="154"/>
        <end position="173"/>
    </location>
</feature>
<protein>
    <submittedName>
        <fullName evidence="2">Uncharacterized protein</fullName>
    </submittedName>
</protein>
<name>A0A4Y2RB17_ARAVE</name>
<organism evidence="2 3">
    <name type="scientific">Araneus ventricosus</name>
    <name type="common">Orbweaver spider</name>
    <name type="synonym">Epeira ventricosa</name>
    <dbReference type="NCBI Taxonomy" id="182803"/>
    <lineage>
        <taxon>Eukaryota</taxon>
        <taxon>Metazoa</taxon>
        <taxon>Ecdysozoa</taxon>
        <taxon>Arthropoda</taxon>
        <taxon>Chelicerata</taxon>
        <taxon>Arachnida</taxon>
        <taxon>Araneae</taxon>
        <taxon>Araneomorphae</taxon>
        <taxon>Entelegynae</taxon>
        <taxon>Araneoidea</taxon>
        <taxon>Araneidae</taxon>
        <taxon>Araneus</taxon>
    </lineage>
</organism>
<feature type="compositionally biased region" description="Polar residues" evidence="1">
    <location>
        <begin position="55"/>
        <end position="67"/>
    </location>
</feature>
<dbReference type="Proteomes" id="UP000499080">
    <property type="component" value="Unassembled WGS sequence"/>
</dbReference>
<evidence type="ECO:0000256" key="1">
    <source>
        <dbReference type="SAM" id="MobiDB-lite"/>
    </source>
</evidence>
<dbReference type="AlphaFoldDB" id="A0A4Y2RB17"/>
<comment type="caution">
    <text evidence="2">The sequence shown here is derived from an EMBL/GenBank/DDBJ whole genome shotgun (WGS) entry which is preliminary data.</text>
</comment>
<keyword evidence="3" id="KW-1185">Reference proteome</keyword>
<feature type="region of interest" description="Disordered" evidence="1">
    <location>
        <begin position="1"/>
        <end position="173"/>
    </location>
</feature>
<proteinExistence type="predicted"/>